<gene>
    <name evidence="1" type="ORF">BSCA_1023</name>
</gene>
<sequence>MSGIVEETVDWRTADPETLDGCRCIVTTVSGTVIDGYLRAVPGMPGSQSTRFTLADSEVMLGELRIMSVSGRHRTAILQPHVRSLTVTRGRRCHG</sequence>
<organism evidence="1 2">
    <name type="scientific">Bifidobacterium scardovii</name>
    <dbReference type="NCBI Taxonomy" id="158787"/>
    <lineage>
        <taxon>Bacteria</taxon>
        <taxon>Bacillati</taxon>
        <taxon>Actinomycetota</taxon>
        <taxon>Actinomycetes</taxon>
        <taxon>Bifidobacteriales</taxon>
        <taxon>Bifidobacteriaceae</taxon>
        <taxon>Bifidobacterium</taxon>
    </lineage>
</organism>
<accession>A0A087DI55</accession>
<dbReference type="GeneID" id="85166004"/>
<evidence type="ECO:0000313" key="2">
    <source>
        <dbReference type="Proteomes" id="UP000029033"/>
    </source>
</evidence>
<comment type="caution">
    <text evidence="1">The sequence shown here is derived from an EMBL/GenBank/DDBJ whole genome shotgun (WGS) entry which is preliminary data.</text>
</comment>
<dbReference type="EMBL" id="JGZO01000004">
    <property type="protein sequence ID" value="KFI95205.1"/>
    <property type="molecule type" value="Genomic_DNA"/>
</dbReference>
<dbReference type="AlphaFoldDB" id="A0A087DI55"/>
<proteinExistence type="predicted"/>
<reference evidence="1 2" key="1">
    <citation type="submission" date="2014-03" db="EMBL/GenBank/DDBJ databases">
        <title>Genomics of Bifidobacteria.</title>
        <authorList>
            <person name="Ventura M."/>
            <person name="Milani C."/>
            <person name="Lugli G.A."/>
        </authorList>
    </citation>
    <scope>NUCLEOTIDE SEQUENCE [LARGE SCALE GENOMIC DNA]</scope>
    <source>
        <strain evidence="1 2">LMG 21589</strain>
    </source>
</reference>
<dbReference type="STRING" id="158787.BSCA_1023"/>
<dbReference type="RefSeq" id="WP_033519693.1">
    <property type="nucleotide sequence ID" value="NZ_CAUPKV010000009.1"/>
</dbReference>
<dbReference type="OrthoDB" id="3240024at2"/>
<dbReference type="Proteomes" id="UP000029033">
    <property type="component" value="Unassembled WGS sequence"/>
</dbReference>
<evidence type="ECO:0000313" key="1">
    <source>
        <dbReference type="EMBL" id="KFI95205.1"/>
    </source>
</evidence>
<protein>
    <submittedName>
        <fullName evidence="1">Uncharacterized protein</fullName>
    </submittedName>
</protein>
<name>A0A087DI55_9BIFI</name>
<keyword evidence="2" id="KW-1185">Reference proteome</keyword>